<dbReference type="InterPro" id="IPR000715">
    <property type="entry name" value="Glycosyl_transferase_4"/>
</dbReference>
<gene>
    <name evidence="9" type="ORF">CH360_11915</name>
    <name evidence="10" type="ORF">CH373_14705</name>
</gene>
<feature type="transmembrane region" description="Helical" evidence="8">
    <location>
        <begin position="6"/>
        <end position="26"/>
    </location>
</feature>
<organism evidence="10 12">
    <name type="scientific">Leptospira perolatii</name>
    <dbReference type="NCBI Taxonomy" id="2023191"/>
    <lineage>
        <taxon>Bacteria</taxon>
        <taxon>Pseudomonadati</taxon>
        <taxon>Spirochaetota</taxon>
        <taxon>Spirochaetia</taxon>
        <taxon>Leptospirales</taxon>
        <taxon>Leptospiraceae</taxon>
        <taxon>Leptospira</taxon>
    </lineage>
</organism>
<feature type="binding site" evidence="7">
    <location>
        <position position="209"/>
    </location>
    <ligand>
        <name>Mg(2+)</name>
        <dbReference type="ChEBI" id="CHEBI:18420"/>
    </ligand>
</feature>
<keyword evidence="4 8" id="KW-0812">Transmembrane</keyword>
<proteinExistence type="predicted"/>
<dbReference type="GO" id="GO:0044038">
    <property type="term" value="P:cell wall macromolecule biosynthetic process"/>
    <property type="evidence" value="ECO:0007669"/>
    <property type="project" value="TreeGrafter"/>
</dbReference>
<dbReference type="EMBL" id="NPDY01000011">
    <property type="protein sequence ID" value="PJZ69222.1"/>
    <property type="molecule type" value="Genomic_DNA"/>
</dbReference>
<reference evidence="11 12" key="1">
    <citation type="submission" date="2017-07" db="EMBL/GenBank/DDBJ databases">
        <title>Leptospira spp. isolated from tropical soils.</title>
        <authorList>
            <person name="Thibeaux R."/>
            <person name="Iraola G."/>
            <person name="Ferres I."/>
            <person name="Bierque E."/>
            <person name="Girault D."/>
            <person name="Soupe-Gilbert M.-E."/>
            <person name="Picardeau M."/>
            <person name="Goarant C."/>
        </authorList>
    </citation>
    <scope>NUCLEOTIDE SEQUENCE [LARGE SCALE GENOMIC DNA]</scope>
    <source>
        <strain evidence="10 12">FH1-B-B1</strain>
        <strain evidence="9 11">FH1-B-C1</strain>
    </source>
</reference>
<dbReference type="GO" id="GO:0005886">
    <property type="term" value="C:plasma membrane"/>
    <property type="evidence" value="ECO:0007669"/>
    <property type="project" value="UniProtKB-SubCell"/>
</dbReference>
<evidence type="ECO:0000256" key="4">
    <source>
        <dbReference type="ARBA" id="ARBA00022692"/>
    </source>
</evidence>
<protein>
    <submittedName>
        <fullName evidence="10">UDP-phosphate N-acetylglucosaminyl 1-phosphate transferase</fullName>
    </submittedName>
</protein>
<keyword evidence="6 8" id="KW-0472">Membrane</keyword>
<keyword evidence="11" id="KW-1185">Reference proteome</keyword>
<dbReference type="GO" id="GO:0046872">
    <property type="term" value="F:metal ion binding"/>
    <property type="evidence" value="ECO:0007669"/>
    <property type="project" value="UniProtKB-KW"/>
</dbReference>
<feature type="transmembrane region" description="Helical" evidence="8">
    <location>
        <begin position="158"/>
        <end position="177"/>
    </location>
</feature>
<feature type="transmembrane region" description="Helical" evidence="8">
    <location>
        <begin position="131"/>
        <end position="151"/>
    </location>
</feature>
<dbReference type="Pfam" id="PF00953">
    <property type="entry name" value="Glycos_transf_4"/>
    <property type="match status" value="1"/>
</dbReference>
<comment type="caution">
    <text evidence="10">The sequence shown here is derived from an EMBL/GenBank/DDBJ whole genome shotgun (WGS) entry which is preliminary data.</text>
</comment>
<evidence type="ECO:0000256" key="8">
    <source>
        <dbReference type="SAM" id="Phobius"/>
    </source>
</evidence>
<evidence type="ECO:0000313" key="9">
    <source>
        <dbReference type="EMBL" id="PJZ69222.1"/>
    </source>
</evidence>
<feature type="transmembrane region" description="Helical" evidence="8">
    <location>
        <begin position="307"/>
        <end position="323"/>
    </location>
</feature>
<dbReference type="RefSeq" id="WP_100714275.1">
    <property type="nucleotide sequence ID" value="NZ_NPDY01000011.1"/>
</dbReference>
<dbReference type="PANTHER" id="PTHR22926">
    <property type="entry name" value="PHOSPHO-N-ACETYLMURAMOYL-PENTAPEPTIDE-TRANSFERASE"/>
    <property type="match status" value="1"/>
</dbReference>
<sequence length="328" mass="36917">MGLESVNVAIYFGTFLLSLLLCYFYLNSPSLGISDVANERSMHQGITKKSGGIWIYISSSISILIFSSITGSDFPLHWWSGLSFFFFLGLLDDLKGLSPYVRFGAEFIFLFAWVSWNPIPIVLFGLDLGNFPGGLGETLLISLYLLFFINLCNFMDGLDTYLVGSLVAIAISFSICYKAILPNYYMLLFSAVFGFLAWNLPKAKLFLGDSGSLPLGFAMGTLPFLHLQAQTKIELSSVFFLAPVFFTDGIFTILTRIFKKENIFLAHRDHLYQKFAVKTTSKGWVSFLFVLANFPSLLVWHLLPSPISFFVGVGIYSGLYFFLKYRIY</sequence>
<keyword evidence="7" id="KW-0479">Metal-binding</keyword>
<feature type="transmembrane region" description="Helical" evidence="8">
    <location>
        <begin position="51"/>
        <end position="70"/>
    </location>
</feature>
<dbReference type="PANTHER" id="PTHR22926:SF3">
    <property type="entry name" value="UNDECAPRENYL-PHOSPHATE ALPHA-N-ACETYLGLUCOSAMINYL 1-PHOSPHATE TRANSFERASE"/>
    <property type="match status" value="1"/>
</dbReference>
<keyword evidence="3 10" id="KW-0808">Transferase</keyword>
<evidence type="ECO:0000256" key="3">
    <source>
        <dbReference type="ARBA" id="ARBA00022679"/>
    </source>
</evidence>
<evidence type="ECO:0000256" key="2">
    <source>
        <dbReference type="ARBA" id="ARBA00022475"/>
    </source>
</evidence>
<keyword evidence="2" id="KW-1003">Cell membrane</keyword>
<feature type="binding site" evidence="7">
    <location>
        <position position="153"/>
    </location>
    <ligand>
        <name>Mg(2+)</name>
        <dbReference type="ChEBI" id="CHEBI:18420"/>
    </ligand>
</feature>
<feature type="transmembrane region" description="Helical" evidence="8">
    <location>
        <begin position="103"/>
        <end position="125"/>
    </location>
</feature>
<evidence type="ECO:0000313" key="10">
    <source>
        <dbReference type="EMBL" id="PJZ72396.1"/>
    </source>
</evidence>
<dbReference type="Proteomes" id="UP000231962">
    <property type="component" value="Unassembled WGS sequence"/>
</dbReference>
<feature type="transmembrane region" description="Helical" evidence="8">
    <location>
        <begin position="235"/>
        <end position="258"/>
    </location>
</feature>
<evidence type="ECO:0000256" key="7">
    <source>
        <dbReference type="PIRSR" id="PIRSR600715-1"/>
    </source>
</evidence>
<keyword evidence="5 8" id="KW-1133">Transmembrane helix</keyword>
<dbReference type="GO" id="GO:0016780">
    <property type="term" value="F:phosphotransferase activity, for other substituted phosphate groups"/>
    <property type="evidence" value="ECO:0007669"/>
    <property type="project" value="InterPro"/>
</dbReference>
<evidence type="ECO:0000313" key="12">
    <source>
        <dbReference type="Proteomes" id="UP000231990"/>
    </source>
</evidence>
<dbReference type="Proteomes" id="UP000231990">
    <property type="component" value="Unassembled WGS sequence"/>
</dbReference>
<feature type="transmembrane region" description="Helical" evidence="8">
    <location>
        <begin position="76"/>
        <end position="91"/>
    </location>
</feature>
<accession>A0A2M9ZJZ7</accession>
<dbReference type="AlphaFoldDB" id="A0A2M9ZJZ7"/>
<dbReference type="GO" id="GO:0071555">
    <property type="term" value="P:cell wall organization"/>
    <property type="evidence" value="ECO:0007669"/>
    <property type="project" value="TreeGrafter"/>
</dbReference>
<evidence type="ECO:0000256" key="1">
    <source>
        <dbReference type="ARBA" id="ARBA00004651"/>
    </source>
</evidence>
<evidence type="ECO:0000256" key="6">
    <source>
        <dbReference type="ARBA" id="ARBA00023136"/>
    </source>
</evidence>
<keyword evidence="7" id="KW-0460">Magnesium</keyword>
<dbReference type="EMBL" id="NPDZ01000010">
    <property type="protein sequence ID" value="PJZ72396.1"/>
    <property type="molecule type" value="Genomic_DNA"/>
</dbReference>
<evidence type="ECO:0000256" key="5">
    <source>
        <dbReference type="ARBA" id="ARBA00022989"/>
    </source>
</evidence>
<feature type="transmembrane region" description="Helical" evidence="8">
    <location>
        <begin position="283"/>
        <end position="301"/>
    </location>
</feature>
<dbReference type="OrthoDB" id="9783652at2"/>
<comment type="cofactor">
    <cofactor evidence="7">
        <name>Mg(2+)</name>
        <dbReference type="ChEBI" id="CHEBI:18420"/>
    </cofactor>
</comment>
<dbReference type="GO" id="GO:0009103">
    <property type="term" value="P:lipopolysaccharide biosynthetic process"/>
    <property type="evidence" value="ECO:0007669"/>
    <property type="project" value="TreeGrafter"/>
</dbReference>
<comment type="subcellular location">
    <subcellularLocation>
        <location evidence="1">Cell membrane</location>
        <topology evidence="1">Multi-pass membrane protein</topology>
    </subcellularLocation>
</comment>
<name>A0A2M9ZJZ7_9LEPT</name>
<evidence type="ECO:0000313" key="11">
    <source>
        <dbReference type="Proteomes" id="UP000231962"/>
    </source>
</evidence>